<dbReference type="EMBL" id="VFQF01000002">
    <property type="protein sequence ID" value="TQN46822.1"/>
    <property type="molecule type" value="Genomic_DNA"/>
</dbReference>
<proteinExistence type="inferred from homology"/>
<evidence type="ECO:0000256" key="6">
    <source>
        <dbReference type="SAM" id="MobiDB-lite"/>
    </source>
</evidence>
<dbReference type="AlphaFoldDB" id="A0A543PRX1"/>
<sequence>MTRDELLAALRLPVVAAPMFLVSGTELVVAAARAGVLGAFPTQNCRTAEQLDEWLATIAEGVGSRPWAVNLVTHSSNTRLADDLRLVAEYRPPVVITALGSPRPVMEVVKGYGGLVVGDVVSIALARKAVAAGVDGLACISAGAGGHTGHLSPFAFVSAVRDFFDGIVTVGGGIADGAGVAGALAAGADLVYMGTRFLASRESLAPDAYKQMVVEHGPDDLVVSAGVTGTPASWLRPSLLAHGLDPDHLVHEGGRSYDAAQAPAARWSQLWAAGQGLQSIHAVAPVAEIVDELEAELAAAAERFTRLTSSLAGRSTKAPASGARGVGGAT</sequence>
<reference evidence="7 8" key="1">
    <citation type="submission" date="2019-06" db="EMBL/GenBank/DDBJ databases">
        <title>Sequencing the genomes of 1000 actinobacteria strains.</title>
        <authorList>
            <person name="Klenk H.-P."/>
        </authorList>
    </citation>
    <scope>NUCLEOTIDE SEQUENCE [LARGE SCALE GENOMIC DNA]</scope>
    <source>
        <strain evidence="7 8">DSM 21776</strain>
    </source>
</reference>
<keyword evidence="2" id="KW-0285">Flavoprotein</keyword>
<dbReference type="Pfam" id="PF03060">
    <property type="entry name" value="NMO"/>
    <property type="match status" value="1"/>
</dbReference>
<comment type="caution">
    <text evidence="7">The sequence shown here is derived from an EMBL/GenBank/DDBJ whole genome shotgun (WGS) entry which is preliminary data.</text>
</comment>
<evidence type="ECO:0000256" key="1">
    <source>
        <dbReference type="ARBA" id="ARBA00009881"/>
    </source>
</evidence>
<evidence type="ECO:0000256" key="3">
    <source>
        <dbReference type="ARBA" id="ARBA00022643"/>
    </source>
</evidence>
<evidence type="ECO:0000256" key="4">
    <source>
        <dbReference type="ARBA" id="ARBA00023002"/>
    </source>
</evidence>
<evidence type="ECO:0000313" key="8">
    <source>
        <dbReference type="Proteomes" id="UP000320085"/>
    </source>
</evidence>
<dbReference type="PANTHER" id="PTHR42747">
    <property type="entry name" value="NITRONATE MONOOXYGENASE-RELATED"/>
    <property type="match status" value="1"/>
</dbReference>
<dbReference type="Gene3D" id="3.20.20.70">
    <property type="entry name" value="Aldolase class I"/>
    <property type="match status" value="1"/>
</dbReference>
<keyword evidence="5 7" id="KW-0503">Monooxygenase</keyword>
<evidence type="ECO:0000256" key="5">
    <source>
        <dbReference type="ARBA" id="ARBA00023033"/>
    </source>
</evidence>
<comment type="similarity">
    <text evidence="1">Belongs to the nitronate monooxygenase family. NMO class I subfamily.</text>
</comment>
<dbReference type="SUPFAM" id="SSF51412">
    <property type="entry name" value="Inosine monophosphate dehydrogenase (IMPDH)"/>
    <property type="match status" value="1"/>
</dbReference>
<accession>A0A543PRX1</accession>
<dbReference type="InterPro" id="IPR013785">
    <property type="entry name" value="Aldolase_TIM"/>
</dbReference>
<dbReference type="RefSeq" id="WP_221630634.1">
    <property type="nucleotide sequence ID" value="NZ_BAAAQC010000012.1"/>
</dbReference>
<dbReference type="InterPro" id="IPR004136">
    <property type="entry name" value="NMO"/>
</dbReference>
<gene>
    <name evidence="7" type="ORF">FHX52_3552</name>
</gene>
<name>A0A543PRX1_9MICO</name>
<organism evidence="7 8">
    <name type="scientific">Humibacillus xanthopallidus</name>
    <dbReference type="NCBI Taxonomy" id="412689"/>
    <lineage>
        <taxon>Bacteria</taxon>
        <taxon>Bacillati</taxon>
        <taxon>Actinomycetota</taxon>
        <taxon>Actinomycetes</taxon>
        <taxon>Micrococcales</taxon>
        <taxon>Intrasporangiaceae</taxon>
        <taxon>Humibacillus</taxon>
    </lineage>
</organism>
<protein>
    <submittedName>
        <fullName evidence="7">Nitronate monooxygenase</fullName>
    </submittedName>
</protein>
<keyword evidence="4" id="KW-0560">Oxidoreductase</keyword>
<evidence type="ECO:0000313" key="7">
    <source>
        <dbReference type="EMBL" id="TQN46822.1"/>
    </source>
</evidence>
<dbReference type="CDD" id="cd04730">
    <property type="entry name" value="NPD_like"/>
    <property type="match status" value="1"/>
</dbReference>
<keyword evidence="3" id="KW-0288">FMN</keyword>
<dbReference type="PANTHER" id="PTHR42747:SF4">
    <property type="entry name" value="BLR1330 PROTEIN"/>
    <property type="match status" value="1"/>
</dbReference>
<feature type="region of interest" description="Disordered" evidence="6">
    <location>
        <begin position="311"/>
        <end position="330"/>
    </location>
</feature>
<dbReference type="Proteomes" id="UP000320085">
    <property type="component" value="Unassembled WGS sequence"/>
</dbReference>
<dbReference type="GO" id="GO:0018580">
    <property type="term" value="F:nitronate monooxygenase activity"/>
    <property type="evidence" value="ECO:0007669"/>
    <property type="project" value="InterPro"/>
</dbReference>
<evidence type="ECO:0000256" key="2">
    <source>
        <dbReference type="ARBA" id="ARBA00022630"/>
    </source>
</evidence>